<dbReference type="Gene3D" id="3.40.50.150">
    <property type="entry name" value="Vaccinia Virus protein VP39"/>
    <property type="match status" value="1"/>
</dbReference>
<evidence type="ECO:0000259" key="4">
    <source>
        <dbReference type="Pfam" id="PF08241"/>
    </source>
</evidence>
<evidence type="ECO:0000313" key="5">
    <source>
        <dbReference type="EMBL" id="KIP09387.1"/>
    </source>
</evidence>
<protein>
    <recommendedName>
        <fullName evidence="4">Methyltransferase type 11 domain-containing protein</fullName>
    </recommendedName>
</protein>
<dbReference type="PANTHER" id="PTHR44942:SF4">
    <property type="entry name" value="METHYLTRANSFERASE TYPE 11 DOMAIN-CONTAINING PROTEIN"/>
    <property type="match status" value="1"/>
</dbReference>
<evidence type="ECO:0000256" key="1">
    <source>
        <dbReference type="ARBA" id="ARBA00008361"/>
    </source>
</evidence>
<dbReference type="EMBL" id="KN840467">
    <property type="protein sequence ID" value="KIP09387.1"/>
    <property type="molecule type" value="Genomic_DNA"/>
</dbReference>
<feature type="domain" description="Methyltransferase type 11" evidence="4">
    <location>
        <begin position="45"/>
        <end position="140"/>
    </location>
</feature>
<dbReference type="Pfam" id="PF08241">
    <property type="entry name" value="Methyltransf_11"/>
    <property type="match status" value="1"/>
</dbReference>
<proteinExistence type="inferred from homology"/>
<gene>
    <name evidence="5" type="ORF">PHLGIDRAFT_18663</name>
</gene>
<dbReference type="GO" id="GO:0032259">
    <property type="term" value="P:methylation"/>
    <property type="evidence" value="ECO:0007669"/>
    <property type="project" value="UniProtKB-KW"/>
</dbReference>
<name>A0A0C3SAP2_PHLG1</name>
<keyword evidence="3" id="KW-0808">Transferase</keyword>
<dbReference type="SUPFAM" id="SSF53335">
    <property type="entry name" value="S-adenosyl-L-methionine-dependent methyltransferases"/>
    <property type="match status" value="1"/>
</dbReference>
<comment type="similarity">
    <text evidence="1">Belongs to the methyltransferase superfamily.</text>
</comment>
<keyword evidence="6" id="KW-1185">Reference proteome</keyword>
<dbReference type="CDD" id="cd02440">
    <property type="entry name" value="AdoMet_MTases"/>
    <property type="match status" value="1"/>
</dbReference>
<organism evidence="5 6">
    <name type="scientific">Phlebiopsis gigantea (strain 11061_1 CR5-6)</name>
    <name type="common">White-rot fungus</name>
    <name type="synonym">Peniophora gigantea</name>
    <dbReference type="NCBI Taxonomy" id="745531"/>
    <lineage>
        <taxon>Eukaryota</taxon>
        <taxon>Fungi</taxon>
        <taxon>Dikarya</taxon>
        <taxon>Basidiomycota</taxon>
        <taxon>Agaricomycotina</taxon>
        <taxon>Agaricomycetes</taxon>
        <taxon>Polyporales</taxon>
        <taxon>Phanerochaetaceae</taxon>
        <taxon>Phlebiopsis</taxon>
    </lineage>
</organism>
<dbReference type="PANTHER" id="PTHR44942">
    <property type="entry name" value="METHYLTRANSF_11 DOMAIN-CONTAINING PROTEIN"/>
    <property type="match status" value="1"/>
</dbReference>
<reference evidence="5 6" key="1">
    <citation type="journal article" date="2014" name="PLoS Genet.">
        <title>Analysis of the Phlebiopsis gigantea genome, transcriptome and secretome provides insight into its pioneer colonization strategies of wood.</title>
        <authorList>
            <person name="Hori C."/>
            <person name="Ishida T."/>
            <person name="Igarashi K."/>
            <person name="Samejima M."/>
            <person name="Suzuki H."/>
            <person name="Master E."/>
            <person name="Ferreira P."/>
            <person name="Ruiz-Duenas F.J."/>
            <person name="Held B."/>
            <person name="Canessa P."/>
            <person name="Larrondo L.F."/>
            <person name="Schmoll M."/>
            <person name="Druzhinina I.S."/>
            <person name="Kubicek C.P."/>
            <person name="Gaskell J.A."/>
            <person name="Kersten P."/>
            <person name="St John F."/>
            <person name="Glasner J."/>
            <person name="Sabat G."/>
            <person name="Splinter BonDurant S."/>
            <person name="Syed K."/>
            <person name="Yadav J."/>
            <person name="Mgbeahuruike A.C."/>
            <person name="Kovalchuk A."/>
            <person name="Asiegbu F.O."/>
            <person name="Lackner G."/>
            <person name="Hoffmeister D."/>
            <person name="Rencoret J."/>
            <person name="Gutierrez A."/>
            <person name="Sun H."/>
            <person name="Lindquist E."/>
            <person name="Barry K."/>
            <person name="Riley R."/>
            <person name="Grigoriev I.V."/>
            <person name="Henrissat B."/>
            <person name="Kues U."/>
            <person name="Berka R.M."/>
            <person name="Martinez A.T."/>
            <person name="Covert S.F."/>
            <person name="Blanchette R.A."/>
            <person name="Cullen D."/>
        </authorList>
    </citation>
    <scope>NUCLEOTIDE SEQUENCE [LARGE SCALE GENOMIC DNA]</scope>
    <source>
        <strain evidence="5 6">11061_1 CR5-6</strain>
    </source>
</reference>
<keyword evidence="2" id="KW-0489">Methyltransferase</keyword>
<dbReference type="OrthoDB" id="10027013at2759"/>
<dbReference type="STRING" id="745531.A0A0C3SAP2"/>
<sequence length="304" mass="34475">MATFGKATYNAARYAASRPTYPRQLFEFVFQYHGRVSKARWNTAVDLGCGTGQATLELTPFQKVIGVEPSTKMIEQAWSNAEAAAFPGQVEFKQSGAEDLPFLEDGSVDLITSAQAAHWFNWNKLWKEAARVLRPTGSLAVWGYSEFRLSRYPSATPLINAYSQGTDPANSLGPHWERPGRTIVDEHLVAIPDPADVVPGKFQDFERVFFSGEHYPNLPSPRPVILRKKMTWDDLLAYFRTFSSLHTYHEKYPEDLKHPEGDIAVRFWNRLKAEVAENDNSDIPKDTDEIDIEWPLALILARRV</sequence>
<evidence type="ECO:0000256" key="2">
    <source>
        <dbReference type="ARBA" id="ARBA00022603"/>
    </source>
</evidence>
<accession>A0A0C3SAP2</accession>
<dbReference type="AlphaFoldDB" id="A0A0C3SAP2"/>
<dbReference type="InterPro" id="IPR013216">
    <property type="entry name" value="Methyltransf_11"/>
</dbReference>
<dbReference type="InterPro" id="IPR029063">
    <property type="entry name" value="SAM-dependent_MTases_sf"/>
</dbReference>
<dbReference type="GO" id="GO:0008757">
    <property type="term" value="F:S-adenosylmethionine-dependent methyltransferase activity"/>
    <property type="evidence" value="ECO:0007669"/>
    <property type="project" value="InterPro"/>
</dbReference>
<evidence type="ECO:0000313" key="6">
    <source>
        <dbReference type="Proteomes" id="UP000053257"/>
    </source>
</evidence>
<evidence type="ECO:0000256" key="3">
    <source>
        <dbReference type="ARBA" id="ARBA00022679"/>
    </source>
</evidence>
<dbReference type="Proteomes" id="UP000053257">
    <property type="component" value="Unassembled WGS sequence"/>
</dbReference>
<dbReference type="HOGENOM" id="CLU_049344_1_1_1"/>
<dbReference type="InterPro" id="IPR051052">
    <property type="entry name" value="Diverse_substrate_MTase"/>
</dbReference>